<dbReference type="InterPro" id="IPR036388">
    <property type="entry name" value="WH-like_DNA-bd_sf"/>
</dbReference>
<dbReference type="GO" id="GO:0003824">
    <property type="term" value="F:catalytic activity"/>
    <property type="evidence" value="ECO:0007669"/>
    <property type="project" value="InterPro"/>
</dbReference>
<dbReference type="InterPro" id="IPR038475">
    <property type="entry name" value="RecG_C_sf"/>
</dbReference>
<keyword evidence="3" id="KW-1185">Reference proteome</keyword>
<dbReference type="PATRIC" id="fig|1566026.4.peg.2785"/>
<dbReference type="Pfam" id="PF00383">
    <property type="entry name" value="dCMP_cyt_deam_1"/>
    <property type="match status" value="1"/>
</dbReference>
<accession>A0A0L8AN35</accession>
<dbReference type="Pfam" id="PF13749">
    <property type="entry name" value="HATPase_c_4"/>
    <property type="match status" value="1"/>
</dbReference>
<dbReference type="Gene3D" id="3.30.565.60">
    <property type="match status" value="1"/>
</dbReference>
<dbReference type="AlphaFoldDB" id="A0A0L8AN35"/>
<dbReference type="Proteomes" id="UP000036908">
    <property type="component" value="Unassembled WGS sequence"/>
</dbReference>
<dbReference type="Gene3D" id="3.40.140.10">
    <property type="entry name" value="Cytidine Deaminase, domain 2"/>
    <property type="match status" value="1"/>
</dbReference>
<dbReference type="RefSeq" id="WP_053222570.1">
    <property type="nucleotide sequence ID" value="NZ_JSVA01000006.1"/>
</dbReference>
<reference evidence="3" key="1">
    <citation type="submission" date="2014-11" db="EMBL/GenBank/DDBJ databases">
        <title>Genome sequencing of Roseivirga sp. D-25.</title>
        <authorList>
            <person name="Selvaratnam C."/>
            <person name="Thevarajoo S."/>
            <person name="Goh K.M."/>
            <person name="Eee R."/>
            <person name="Chan K.-G."/>
            <person name="Chong C.S."/>
        </authorList>
    </citation>
    <scope>NUCLEOTIDE SEQUENCE [LARGE SCALE GENOMIC DNA]</scope>
    <source>
        <strain evidence="3">D-25</strain>
    </source>
</reference>
<evidence type="ECO:0000259" key="1">
    <source>
        <dbReference type="PROSITE" id="PS51747"/>
    </source>
</evidence>
<evidence type="ECO:0000313" key="3">
    <source>
        <dbReference type="Proteomes" id="UP000036908"/>
    </source>
</evidence>
<dbReference type="PROSITE" id="PS51747">
    <property type="entry name" value="CYT_DCMP_DEAMINASES_2"/>
    <property type="match status" value="1"/>
</dbReference>
<dbReference type="OrthoDB" id="9807907at2"/>
<dbReference type="Gene3D" id="1.10.10.10">
    <property type="entry name" value="Winged helix-like DNA-binding domain superfamily/Winged helix DNA-binding domain"/>
    <property type="match status" value="1"/>
</dbReference>
<dbReference type="SUPFAM" id="SSF53927">
    <property type="entry name" value="Cytidine deaminase-like"/>
    <property type="match status" value="1"/>
</dbReference>
<gene>
    <name evidence="2" type="ORF">OB69_04815</name>
</gene>
<comment type="caution">
    <text evidence="2">The sequence shown here is derived from an EMBL/GenBank/DDBJ whole genome shotgun (WGS) entry which is preliminary data.</text>
</comment>
<name>A0A0L8AN35_9BACT</name>
<organism evidence="2 3">
    <name type="scientific">Roseivirga seohaensis subsp. aquiponti</name>
    <dbReference type="NCBI Taxonomy" id="1566026"/>
    <lineage>
        <taxon>Bacteria</taxon>
        <taxon>Pseudomonadati</taxon>
        <taxon>Bacteroidota</taxon>
        <taxon>Cytophagia</taxon>
        <taxon>Cytophagales</taxon>
        <taxon>Roseivirgaceae</taxon>
        <taxon>Roseivirga</taxon>
    </lineage>
</organism>
<dbReference type="InterPro" id="IPR002125">
    <property type="entry name" value="CMP_dCMP_dom"/>
</dbReference>
<dbReference type="InterPro" id="IPR016193">
    <property type="entry name" value="Cytidine_deaminase-like"/>
</dbReference>
<dbReference type="PANTHER" id="PTHR30595:SF6">
    <property type="entry name" value="SCHLAFEN ALBA-2 DOMAIN-CONTAINING PROTEIN"/>
    <property type="match status" value="1"/>
</dbReference>
<protein>
    <recommendedName>
        <fullName evidence="1">CMP/dCMP-type deaminase domain-containing protein</fullName>
    </recommendedName>
</protein>
<sequence length="492" mass="56277">MAKKTYTDKELMQMAIDVMNKSVNEPRPDGKVPPKVGAVLLFPDGRIETAYRGELREGDHAEFTLLERKFPNENLEGCTLFTTLEPCVERNPPKVPCCRRTTNARIKKVFVGIEDSDPTVDGKGIKHLENHGVEVKMFDREFQRIIEKENEAFLKQALERKRETEEEDLRTPIELPVTNYDSSKFSDIALEKFIKESSLDFKASDETFLEYLADFGAMEWNKEKKQFVPTGFGVLLFGKNPRAKFKNAVLKAHVTYGNQKIEPKDFADALVLLPDQIEEWLKKVLPLSKDTSGFKRKDVPDFPIEVLREAIVNALVHRDYEIEGAKCEIKIDENKVIVTSPGKPLPAISLDELNTFEAPSLSRNPIITYAFSLMDYVEEKGFGMKTFKSLNKEYGLPIPKYTFKEPFLTLTFPRTVEGVKETIGKETIDSLSSEELQNFEIFREKRPISKSDFVEFTGLATRTAERYLKEWTDKGLLIKVGSGPSTKYQMYE</sequence>
<feature type="domain" description="CMP/dCMP-type deaminase" evidence="1">
    <location>
        <begin position="6"/>
        <end position="136"/>
    </location>
</feature>
<dbReference type="EMBL" id="JSVA01000006">
    <property type="protein sequence ID" value="KOF03625.1"/>
    <property type="molecule type" value="Genomic_DNA"/>
</dbReference>
<proteinExistence type="predicted"/>
<evidence type="ECO:0000313" key="2">
    <source>
        <dbReference type="EMBL" id="KOF03625.1"/>
    </source>
</evidence>
<dbReference type="PANTHER" id="PTHR30595">
    <property type="entry name" value="GLPR-RELATED TRANSCRIPTIONAL REPRESSOR"/>
    <property type="match status" value="1"/>
</dbReference>